<keyword evidence="8" id="KW-0963">Cytoplasm</keyword>
<comment type="similarity">
    <text evidence="6">Belongs to the DEAD box helicase family. DDX59 subfamily.</text>
</comment>
<evidence type="ECO:0000256" key="12">
    <source>
        <dbReference type="ARBA" id="ARBA00022741"/>
    </source>
</evidence>
<dbReference type="GO" id="GO:0003724">
    <property type="term" value="F:RNA helicase activity"/>
    <property type="evidence" value="ECO:0007669"/>
    <property type="project" value="UniProtKB-EC"/>
</dbReference>
<evidence type="ECO:0000256" key="22">
    <source>
        <dbReference type="ARBA" id="ARBA00023212"/>
    </source>
</evidence>
<dbReference type="GO" id="GO:0003676">
    <property type="term" value="F:nucleic acid binding"/>
    <property type="evidence" value="ECO:0007669"/>
    <property type="project" value="InterPro"/>
</dbReference>
<dbReference type="Proteomes" id="UP000324091">
    <property type="component" value="Chromosome 7"/>
</dbReference>
<evidence type="ECO:0000256" key="14">
    <source>
        <dbReference type="ARBA" id="ARBA00022806"/>
    </source>
</evidence>
<dbReference type="PANTHER" id="PTHR47117">
    <property type="entry name" value="STAR-RELATED LIPID TRANSFER PROTEIN 9"/>
    <property type="match status" value="1"/>
</dbReference>
<feature type="domain" description="G-protein coupled receptors family 2 profile 2" evidence="34">
    <location>
        <begin position="2792"/>
        <end position="3025"/>
    </location>
</feature>
<dbReference type="GO" id="GO:0007018">
    <property type="term" value="P:microtubule-based movement"/>
    <property type="evidence" value="ECO:0007669"/>
    <property type="project" value="InterPro"/>
</dbReference>
<dbReference type="GO" id="GO:0004930">
    <property type="term" value="F:G protein-coupled receptor activity"/>
    <property type="evidence" value="ECO:0007669"/>
    <property type="project" value="InterPro"/>
</dbReference>
<dbReference type="SUPFAM" id="SSF56436">
    <property type="entry name" value="C-type lectin-like"/>
    <property type="match status" value="1"/>
</dbReference>
<dbReference type="InterPro" id="IPR019821">
    <property type="entry name" value="Kinesin_motor_CS"/>
</dbReference>
<comment type="caution">
    <text evidence="28">Lacks conserved residue(s) required for the propagation of feature annotation.</text>
</comment>
<evidence type="ECO:0000256" key="28">
    <source>
        <dbReference type="PROSITE-ProRule" id="PRU01172"/>
    </source>
</evidence>
<keyword evidence="12 26" id="KW-0547">Nucleotide-binding</keyword>
<dbReference type="Pfam" id="PF16183">
    <property type="entry name" value="Kinesin_assoc"/>
    <property type="match status" value="1"/>
</dbReference>
<feature type="transmembrane region" description="Helical" evidence="31">
    <location>
        <begin position="2861"/>
        <end position="2885"/>
    </location>
</feature>
<dbReference type="PROSITE" id="PS51195">
    <property type="entry name" value="Q_MOTIF"/>
    <property type="match status" value="1"/>
</dbReference>
<gene>
    <name evidence="39" type="ORF">D4764_07G0007770</name>
</gene>
<protein>
    <recommendedName>
        <fullName evidence="25">Kinesin-like protein KIF14</fullName>
        <ecNumber evidence="7">3.6.4.13</ecNumber>
    </recommendedName>
</protein>
<dbReference type="InterPro" id="IPR000832">
    <property type="entry name" value="GPCR_2_secretin-like"/>
</dbReference>
<reference evidence="39 40" key="1">
    <citation type="submission" date="2019-04" db="EMBL/GenBank/DDBJ databases">
        <title>Chromosome genome assembly for Takifugu flavidus.</title>
        <authorList>
            <person name="Xiao S."/>
        </authorList>
    </citation>
    <scope>NUCLEOTIDE SEQUENCE [LARGE SCALE GENOMIC DNA]</scope>
    <source>
        <strain evidence="39">HTHZ2018</strain>
        <tissue evidence="39">Muscle</tissue>
    </source>
</reference>
<keyword evidence="17 29" id="KW-0175">Coiled coil</keyword>
<evidence type="ECO:0000256" key="10">
    <source>
        <dbReference type="ARBA" id="ARBA00022692"/>
    </source>
</evidence>
<feature type="transmembrane region" description="Helical" evidence="31">
    <location>
        <begin position="2795"/>
        <end position="2819"/>
    </location>
</feature>
<feature type="domain" description="GAIN-B" evidence="33">
    <location>
        <begin position="2659"/>
        <end position="2783"/>
    </location>
</feature>
<dbReference type="Pfam" id="PF00002">
    <property type="entry name" value="7tm_2"/>
    <property type="match status" value="1"/>
</dbReference>
<feature type="compositionally biased region" description="Polar residues" evidence="30">
    <location>
        <begin position="665"/>
        <end position="684"/>
    </location>
</feature>
<evidence type="ECO:0000256" key="30">
    <source>
        <dbReference type="SAM" id="MobiDB-lite"/>
    </source>
</evidence>
<evidence type="ECO:0000256" key="25">
    <source>
        <dbReference type="ARBA" id="ARBA00073220"/>
    </source>
</evidence>
<dbReference type="PROSITE" id="PS50221">
    <property type="entry name" value="GAIN_B"/>
    <property type="match status" value="1"/>
</dbReference>
<dbReference type="InterPro" id="IPR027417">
    <property type="entry name" value="P-loop_NTPase"/>
</dbReference>
<feature type="domain" description="Pentraxin (PTX)" evidence="38">
    <location>
        <begin position="2271"/>
        <end position="2480"/>
    </location>
</feature>
<dbReference type="Pfam" id="PF00270">
    <property type="entry name" value="DEAD"/>
    <property type="match status" value="1"/>
</dbReference>
<evidence type="ECO:0000256" key="26">
    <source>
        <dbReference type="PROSITE-ProRule" id="PRU00283"/>
    </source>
</evidence>
<dbReference type="GO" id="GO:0008017">
    <property type="term" value="F:microtubule binding"/>
    <property type="evidence" value="ECO:0007669"/>
    <property type="project" value="InterPro"/>
</dbReference>
<dbReference type="GO" id="GO:0016020">
    <property type="term" value="C:membrane"/>
    <property type="evidence" value="ECO:0007669"/>
    <property type="project" value="UniProtKB-SubCell"/>
</dbReference>
<comment type="caution">
    <text evidence="39">The sequence shown here is derived from an EMBL/GenBank/DDBJ whole genome shotgun (WGS) entry which is preliminary data.</text>
</comment>
<dbReference type="InterPro" id="IPR056523">
    <property type="entry name" value="4HB_KIF14"/>
</dbReference>
<dbReference type="Gene3D" id="3.40.50.300">
    <property type="entry name" value="P-loop containing nucleotide triphosphate hydrolases"/>
    <property type="match status" value="2"/>
</dbReference>
<dbReference type="InterPro" id="IPR000253">
    <property type="entry name" value="FHA_dom"/>
</dbReference>
<comment type="subcellular location">
    <subcellularLocation>
        <location evidence="3">Cytoplasm</location>
        <location evidence="3">Cytoskeleton</location>
        <location evidence="3">Spindle</location>
    </subcellularLocation>
    <subcellularLocation>
        <location evidence="2">Membrane</location>
        <topology evidence="2">Multi-pass membrane protein</topology>
    </subcellularLocation>
    <subcellularLocation>
        <location evidence="4">Midbody</location>
    </subcellularLocation>
    <subcellularLocation>
        <location evidence="1">Nucleus</location>
    </subcellularLocation>
</comment>
<evidence type="ECO:0000256" key="11">
    <source>
        <dbReference type="ARBA" id="ARBA00022701"/>
    </source>
</evidence>
<evidence type="ECO:0000259" key="35">
    <source>
        <dbReference type="PROSITE" id="PS51192"/>
    </source>
</evidence>
<dbReference type="Pfam" id="PF00225">
    <property type="entry name" value="Kinesin"/>
    <property type="match status" value="1"/>
</dbReference>
<dbReference type="GO" id="GO:0005874">
    <property type="term" value="C:microtubule"/>
    <property type="evidence" value="ECO:0007669"/>
    <property type="project" value="UniProtKB-KW"/>
</dbReference>
<dbReference type="Gene3D" id="3.40.850.10">
    <property type="entry name" value="Kinesin motor domain"/>
    <property type="match status" value="1"/>
</dbReference>
<organism evidence="39 40">
    <name type="scientific">Takifugu flavidus</name>
    <name type="common">sansaifugu</name>
    <dbReference type="NCBI Taxonomy" id="433684"/>
    <lineage>
        <taxon>Eukaryota</taxon>
        <taxon>Metazoa</taxon>
        <taxon>Chordata</taxon>
        <taxon>Craniata</taxon>
        <taxon>Vertebrata</taxon>
        <taxon>Euteleostomi</taxon>
        <taxon>Actinopterygii</taxon>
        <taxon>Neopterygii</taxon>
        <taxon>Teleostei</taxon>
        <taxon>Neoteleostei</taxon>
        <taxon>Acanthomorphata</taxon>
        <taxon>Eupercaria</taxon>
        <taxon>Tetraodontiformes</taxon>
        <taxon>Tetradontoidea</taxon>
        <taxon>Tetraodontidae</taxon>
        <taxon>Takifugu</taxon>
    </lineage>
</organism>
<comment type="similarity">
    <text evidence="5">Belongs to the G-protein coupled receptor 2 family. Adhesion G-protein coupled receptor (ADGR) subfamily.</text>
</comment>
<keyword evidence="16 31" id="KW-1133">Transmembrane helix</keyword>
<dbReference type="Gene3D" id="1.20.1070.10">
    <property type="entry name" value="Rhodopsin 7-helix transmembrane proteins"/>
    <property type="match status" value="1"/>
</dbReference>
<dbReference type="Pfam" id="PF00498">
    <property type="entry name" value="FHA"/>
    <property type="match status" value="1"/>
</dbReference>
<dbReference type="Pfam" id="PF01825">
    <property type="entry name" value="GPS"/>
    <property type="match status" value="1"/>
</dbReference>
<evidence type="ECO:0000256" key="15">
    <source>
        <dbReference type="ARBA" id="ARBA00022840"/>
    </source>
</evidence>
<keyword evidence="10 31" id="KW-0812">Transmembrane</keyword>
<dbReference type="Gene3D" id="2.60.120.200">
    <property type="match status" value="1"/>
</dbReference>
<feature type="transmembrane region" description="Helical" evidence="31">
    <location>
        <begin position="2935"/>
        <end position="2965"/>
    </location>
</feature>
<evidence type="ECO:0000256" key="4">
    <source>
        <dbReference type="ARBA" id="ARBA00004214"/>
    </source>
</evidence>
<dbReference type="InterPro" id="IPR001752">
    <property type="entry name" value="Kinesin_motor_dom"/>
</dbReference>
<dbReference type="Pfam" id="PF04438">
    <property type="entry name" value="zf-HIT"/>
    <property type="match status" value="1"/>
</dbReference>
<dbReference type="Pfam" id="PF00271">
    <property type="entry name" value="Helicase_C"/>
    <property type="match status" value="1"/>
</dbReference>
<dbReference type="SMART" id="SM00487">
    <property type="entry name" value="DEXDc"/>
    <property type="match status" value="1"/>
</dbReference>
<dbReference type="GO" id="GO:0007166">
    <property type="term" value="P:cell surface receptor signaling pathway"/>
    <property type="evidence" value="ECO:0007669"/>
    <property type="project" value="InterPro"/>
</dbReference>
<evidence type="ECO:0000256" key="20">
    <source>
        <dbReference type="ARBA" id="ARBA00023175"/>
    </source>
</evidence>
<dbReference type="EC" id="3.6.4.13" evidence="7"/>
<keyword evidence="14" id="KW-0347">Helicase</keyword>
<comment type="subunit">
    <text evidence="24">Directly interacts with PRC1 within a complex also containing KIF4A, KIF20A and KIF23; targets to the central spindle. Directly interacts with CIT depending on the activation state of the kinase (stronger interaction with the kinase-dead form); targets to the midbody. Interacts with ARRB2; the interaction is detected in the nucleus upon OR1D2 stimulation. Interacts with AKT1; the interaction is detected in the plasma membrane upon INS stimulation and promotes AKT1 phosphorylation. Interacts with SVIL; at midbody during cytokinesis. Interacts with RADIL (via PDZ domain); recruits RADIL to the microtubule network restricting RADIL from interaction with activated RAP1A.</text>
</comment>
<evidence type="ECO:0000256" key="6">
    <source>
        <dbReference type="ARBA" id="ARBA00009718"/>
    </source>
</evidence>
<evidence type="ECO:0000259" key="37">
    <source>
        <dbReference type="PROSITE" id="PS51195"/>
    </source>
</evidence>
<dbReference type="Pfam" id="PF23313">
    <property type="entry name" value="4HB_KIF14"/>
    <property type="match status" value="1"/>
</dbReference>
<feature type="short sequence motif" description="Q motif" evidence="27">
    <location>
        <begin position="211"/>
        <end position="239"/>
    </location>
</feature>
<dbReference type="SUPFAM" id="SSF49879">
    <property type="entry name" value="SMAD/FHA domain"/>
    <property type="match status" value="1"/>
</dbReference>
<keyword evidence="13" id="KW-0378">Hydrolase</keyword>
<feature type="domain" description="Kinesin motor" evidence="32">
    <location>
        <begin position="920"/>
        <end position="1264"/>
    </location>
</feature>
<keyword evidence="22" id="KW-0206">Cytoskeleton</keyword>
<dbReference type="Gene3D" id="2.60.220.50">
    <property type="match status" value="1"/>
</dbReference>
<dbReference type="PROSITE" id="PS51192">
    <property type="entry name" value="HELICASE_ATP_BIND_1"/>
    <property type="match status" value="1"/>
</dbReference>
<dbReference type="InterPro" id="IPR046338">
    <property type="entry name" value="GAIN_dom_sf"/>
</dbReference>
<dbReference type="InterPro" id="IPR014014">
    <property type="entry name" value="RNA_helicase_DEAD_Q_motif"/>
</dbReference>
<dbReference type="PRINTS" id="PR00380">
    <property type="entry name" value="KINESINHEAVY"/>
</dbReference>
<dbReference type="InterPro" id="IPR001759">
    <property type="entry name" value="PTX_dom"/>
</dbReference>
<name>A0A5C6MUQ0_9TELE</name>
<dbReference type="CDD" id="cd23022">
    <property type="entry name" value="zf-HIT_DDX59"/>
    <property type="match status" value="1"/>
</dbReference>
<dbReference type="InterPro" id="IPR016187">
    <property type="entry name" value="CTDL_fold"/>
</dbReference>
<dbReference type="SMART" id="SM00303">
    <property type="entry name" value="GPS"/>
    <property type="match status" value="1"/>
</dbReference>
<feature type="domain" description="Helicase C-terminal" evidence="36">
    <location>
        <begin position="428"/>
        <end position="591"/>
    </location>
</feature>
<evidence type="ECO:0000256" key="3">
    <source>
        <dbReference type="ARBA" id="ARBA00004186"/>
    </source>
</evidence>
<dbReference type="InterPro" id="IPR014001">
    <property type="entry name" value="Helicase_ATP-bd"/>
</dbReference>
<dbReference type="SUPFAM" id="SSF52540">
    <property type="entry name" value="P-loop containing nucleoside triphosphate hydrolases"/>
    <property type="match status" value="3"/>
</dbReference>
<dbReference type="CDD" id="cd18787">
    <property type="entry name" value="SF2_C_DEAD"/>
    <property type="match status" value="1"/>
</dbReference>
<dbReference type="Gene3D" id="3.30.60.220">
    <property type="match status" value="1"/>
</dbReference>
<keyword evidence="19" id="KW-1015">Disulfide bond</keyword>
<feature type="region of interest" description="Disordered" evidence="30">
    <location>
        <begin position="834"/>
        <end position="904"/>
    </location>
</feature>
<feature type="domain" description="DEAD-box RNA helicase Q" evidence="37">
    <location>
        <begin position="211"/>
        <end position="239"/>
    </location>
</feature>
<sequence>MFMPRAVKVKRPVESRPSQAKKSKVEQDESKDEDSSVLPLQNEKMHETLKQQGDTGQTGEGAETQDEKPKTTSDVQNSSDSEEEEEEPVKSFKKLQRWPEPGEPVCVMCGRYGEYICDSTDNDVCSLECKARHLVQMGLGTGGDVFNTKDNNEDKRTQQPAAHSRLRAGGETEYSYREDQFISGLTDEQVQRIKQELGIETQGRNITRPIVEFEHCGFPATLNSNLKKAGYEAPTPIQMQMVPVGLTGRDVIASADTGSGKTIAFLMPVVTRALQKPALSAKGPVALILTPTRELAIQIERQAKEVVMGLPNMRTALLVGGMPLPPQLHRLKQIIKIIIATPGRLLEILKQKAVRLDKVKVVVIDEVDTMLKMGFQQQVLEVLEQVPEERQTLLVSATIPAGTEELAARLVHDPVRIVIGEKNQPCANVRQILLWIEEPSKKRKLFEILNDSKLYQPPVVVFVDCKLGADLLCEAVAKVTDLKTVAIHSDKSQWERNRILRGLLDGDFEVVISTGVLGRGLDLVNVRLVVNFDMPNTMDEYVHQVGRAGRLGHRGTAITFLNNNNKRLFLEVVNRVKPTGSILPPQLLNSPHLHEQQRRQKQKVKHGSDDVLARKHTTYYDHLMPTSRTPGKERRMELKSTDGPLGKSQRTSGDSAADASRLSDKSQQINRTYVVSAASKSGSGQHPPHRGRLTLQRRSRRNTGAEAPEKTMTDSSQNSTAAPEKRLTLQRRPGAPSVERRGHVQQDLQQTHKVLSEPNGREPVLFRSVSLKETRKDFENGGRRVHTPSAGRQLESQAQTFKTPTKKTPFERIAAKRDVFEKLAMKGVAKPAAVKAGNVERPKPRAQPSADPPVPAPRLGVVPPGVQKPQAAPASTKLSNPKAESRCSTAAPAPTSKEQTLSRPSEVLAKQDSFKMENSAVTVAVRVRPFNAREKTEKAVQVISMNGQETVVQHPDSKQSYSFTYDFSFCSVDESDHHFASQQTVYETLAKPLLLRAFEGFNTCLFAYGQTGSGKSYTMMGFGEEEGVIPRFSEELFSRLASLENEAGKCHVEMSYFEVYNEKIHDLLVTRDEPNQRKMPLRVREHPVHGPYVADLSANIVSSYRDIQGWLNLGNKQRATAATGMNDKSSRSHSVFTLVLTQTQTEFVEGEEHEHSITSRINLVDLAGSERSNSAQTSGDRLREGASINKSLLTLGKVISALSEQALTRKKVFTPYRESVLTWLLKESLGGNSKTAMIATLSPAGSNIEESLSTLRYAQQARTIINVAKVNEDTSAKLIRELKAEVEKLRSAQMSSQGIEPERVRLFQQEISTLRNKLCQQEREMVEANRAWRERLEHAEVRKQEETKELQKAGVTLKVDNRLPNLVNLNEDPQLSEMLLYMIKEGRTTVGKLKSNASHDIQLTGALIGDQHCVITSIQGTVSIVPMENAKTFVNGNLISESTVLHHGDRVILGGDHYFRFNHPAEVQSGKRVSCWTGAGEGHKDFEFAKNELLAAQRAQLEAEIEEAHLKAKEEMMQGIQMAKEVAQKELSEQRVLYEDRIQALEKELNGEIERKRRQELDQRRVASQMEELKMAKRELEQEVDTHKTRLRLHIEAQAMEEHHVRQVKIVEALEAEKKKISNELMEMQKRRAVRENQPSRNVSPQWDAMKLSLMIEEANKISAKLRKHTVFSRHESSEAENLRQEGLLQVRVQNTKLGISTFWGLDKFQNNMAAMRELEQGESISKDDDVFYDPDDEWEQDISVSSASSSFSRRRSRSLLKSRRISGRLYEIRVHPIQSLHSGSLQSTGLMGAVKPPSTHPTSSDSAVPGICKELIGQSVSRLKGFSRTEESLADRLVSDLNLVYVAVQSISDLYNGLDDDSQENVFMCNTMAQTQLVKATAAIESAAFVTTHWLLSVRPTSGLLYTITEELKSQVKRMGGFFQLLIQGCESEITSMVTEAQRKSSQCLDAALLALGHLAAMTGMPLHAVERGAQAAGKQSTFENLLKGTSKGIHSLVEEGLIITREMLREAQLAYPRSPLLQSLKSKMLDMARALQSYMHHQISEREVDPELSDPGEDGSAVHLQSLRATATKLFQLNQAGRQLHSCLSAALQGKVSNLAHSRELIASSTQAVDELITGLSNGSPTPAMRLPCLQTVLATRDELHSALQSLCSWNQEAENRSSVSSDKSGEESATTHSVVRNKVVSKVVYTLPSALTVESRAQEEPYYEYVHKRLQWNAAAKLCNVRSGALATVSRPLEDQELTNFLNSLNITQPVWIARKVMTNPTSSSQTLVLEFTGHSENYAHLHPRFQPMDSLTVCVRLRFDPKCSGVSTIYSYTRSHIGVFQLRAKAIQGKGVQFALQMHSSHGPYQDTFDLDDSWHSVCVTWTQDGGRWALFSDGLVVARDDGLNSSSSIGPDGLFIIGQDQDAFGDSFPENESFSGSITELHIWDRVLHSSEINWMETTCSPFSRGLVLKWSKAAFVLESSLTKLWRDNPCQGNLTALELSFADSLLERNSSGNQTFPFESFRSPQPNEECVIFDPVVGNWGQARCDSLRGAVCQFRKDTPGIVTVPKTPFFSRLNEDPQTKSVMEKLSANISRNRDVTLLQHLTQALLRALEAGDSNILTSNDVLYLAQMIEMARAPVIRADTAQAATADIMVSIATNYVKMASLMLEPRLANQWTDSTEGVKVGPFTVIRSIDSLAETLADMLSAEKRDFTLSTKNISHLSSAVISATVRDSSKAKNIPVAVKYSLSTSPANHTSSWSSEGCRVTFATPGVTSCLCNHTTNFAVLMNYLEPKWSPEEELILSKLTFIGCGASLCALVVTLMMFTVLDIPKSDRTSIHKNLFIALICAQVILLCSGSAIHNKVACTLVAALLHLFFMAAFSWMLVEGLLLWSKVVAVNLNEDRHMKYYYLIGWGLPVLIVTITLASASGKYSADGYCWLSVQDGVIWGFAGPVIFIIMVNILVLTRVVVITISTARRRSIMLAASPTEKAYEQMRAAVKAVLLLLPILGLTWLCGVLVPFSTVMAYIFITLSSLQDCRALLLGARPITEAVDLLVNRGTGTETE</sequence>
<dbReference type="GO" id="GO:0005524">
    <property type="term" value="F:ATP binding"/>
    <property type="evidence" value="ECO:0007669"/>
    <property type="project" value="UniProtKB-UniRule"/>
</dbReference>
<dbReference type="GO" id="GO:0030496">
    <property type="term" value="C:midbody"/>
    <property type="evidence" value="ECO:0007669"/>
    <property type="project" value="UniProtKB-SubCell"/>
</dbReference>
<dbReference type="PROSITE" id="PS00411">
    <property type="entry name" value="KINESIN_MOTOR_1"/>
    <property type="match status" value="1"/>
</dbReference>
<feature type="region of interest" description="Disordered" evidence="30">
    <location>
        <begin position="1"/>
        <end position="96"/>
    </location>
</feature>
<dbReference type="InterPro" id="IPR008984">
    <property type="entry name" value="SMAD_FHA_dom_sf"/>
</dbReference>
<feature type="binding site" evidence="26">
    <location>
        <begin position="1009"/>
        <end position="1016"/>
    </location>
    <ligand>
        <name>ATP</name>
        <dbReference type="ChEBI" id="CHEBI:30616"/>
    </ligand>
</feature>
<dbReference type="SUPFAM" id="SSF49899">
    <property type="entry name" value="Concanavalin A-like lectins/glucanases"/>
    <property type="match status" value="1"/>
</dbReference>
<dbReference type="InterPro" id="IPR013320">
    <property type="entry name" value="ConA-like_dom_sf"/>
</dbReference>
<dbReference type="SMART" id="SM00490">
    <property type="entry name" value="HELICc"/>
    <property type="match status" value="1"/>
</dbReference>
<evidence type="ECO:0000259" key="38">
    <source>
        <dbReference type="PROSITE" id="PS51828"/>
    </source>
</evidence>
<feature type="region of interest" description="Disordered" evidence="30">
    <location>
        <begin position="146"/>
        <end position="171"/>
    </location>
</feature>
<evidence type="ECO:0000256" key="24">
    <source>
        <dbReference type="ARBA" id="ARBA00064520"/>
    </source>
</evidence>
<dbReference type="CDD" id="cd01365">
    <property type="entry name" value="KISc_KIF1A_KIF1B"/>
    <property type="match status" value="1"/>
</dbReference>
<accession>A0A5C6MUQ0</accession>
<dbReference type="InterPro" id="IPR057244">
    <property type="entry name" value="GAIN_B"/>
</dbReference>
<dbReference type="InterPro" id="IPR000203">
    <property type="entry name" value="GPS"/>
</dbReference>
<evidence type="ECO:0000259" key="32">
    <source>
        <dbReference type="PROSITE" id="PS50067"/>
    </source>
</evidence>
<dbReference type="InterPro" id="IPR011545">
    <property type="entry name" value="DEAD/DEAH_box_helicase_dom"/>
</dbReference>
<keyword evidence="23" id="KW-0539">Nucleus</keyword>
<dbReference type="GO" id="GO:0043066">
    <property type="term" value="P:negative regulation of apoptotic process"/>
    <property type="evidence" value="ECO:0007669"/>
    <property type="project" value="UniProtKB-ARBA"/>
</dbReference>
<evidence type="ECO:0000256" key="21">
    <source>
        <dbReference type="ARBA" id="ARBA00023180"/>
    </source>
</evidence>
<dbReference type="Pfam" id="PF00354">
    <property type="entry name" value="Pentaxin"/>
    <property type="match status" value="1"/>
</dbReference>
<dbReference type="InterPro" id="IPR017981">
    <property type="entry name" value="GPCR_2-like_7TM"/>
</dbReference>
<dbReference type="PANTHER" id="PTHR47117:SF5">
    <property type="entry name" value="KINESIN-LIKE PROTEIN KIF14"/>
    <property type="match status" value="1"/>
</dbReference>
<dbReference type="FunFam" id="3.30.60.220:FF:000001">
    <property type="entry name" value="Probable ATP-dependent RNA helicase DDX59"/>
    <property type="match status" value="1"/>
</dbReference>
<evidence type="ECO:0000259" key="36">
    <source>
        <dbReference type="PROSITE" id="PS51194"/>
    </source>
</evidence>
<evidence type="ECO:0000256" key="1">
    <source>
        <dbReference type="ARBA" id="ARBA00004123"/>
    </source>
</evidence>
<dbReference type="Gene3D" id="2.60.200.20">
    <property type="match status" value="1"/>
</dbReference>
<evidence type="ECO:0000259" key="33">
    <source>
        <dbReference type="PROSITE" id="PS50221"/>
    </source>
</evidence>
<proteinExistence type="inferred from homology"/>
<evidence type="ECO:0000256" key="19">
    <source>
        <dbReference type="ARBA" id="ARBA00023157"/>
    </source>
</evidence>
<dbReference type="SMART" id="SM00159">
    <property type="entry name" value="PTX"/>
    <property type="match status" value="1"/>
</dbReference>
<keyword evidence="15 26" id="KW-0067">ATP-binding</keyword>
<evidence type="ECO:0000256" key="18">
    <source>
        <dbReference type="ARBA" id="ARBA00023136"/>
    </source>
</evidence>
<keyword evidence="20 26" id="KW-0505">Motor protein</keyword>
<feature type="compositionally biased region" description="Basic residues" evidence="30">
    <location>
        <begin position="687"/>
        <end position="701"/>
    </location>
</feature>
<keyword evidence="40" id="KW-1185">Reference proteome</keyword>
<keyword evidence="21" id="KW-0325">Glycoprotein</keyword>
<keyword evidence="9" id="KW-0597">Phosphoprotein</keyword>
<feature type="region of interest" description="Disordered" evidence="30">
    <location>
        <begin position="582"/>
        <end position="747"/>
    </location>
</feature>
<feature type="coiled-coil region" evidence="29">
    <location>
        <begin position="1491"/>
        <end position="1638"/>
    </location>
</feature>
<dbReference type="PROSITE" id="PS50261">
    <property type="entry name" value="G_PROTEIN_RECEP_F2_4"/>
    <property type="match status" value="1"/>
</dbReference>
<comment type="similarity">
    <text evidence="26">Belongs to the TRAFAC class myosin-kinesin ATPase superfamily. Kinesin family.</text>
</comment>
<dbReference type="FunFam" id="1.20.1070.10:FF:000058">
    <property type="entry name" value="Adhesion G protein-coupled receptor F5"/>
    <property type="match status" value="1"/>
</dbReference>
<evidence type="ECO:0000256" key="23">
    <source>
        <dbReference type="ARBA" id="ARBA00023242"/>
    </source>
</evidence>
<evidence type="ECO:0000256" key="8">
    <source>
        <dbReference type="ARBA" id="ARBA00022490"/>
    </source>
</evidence>
<feature type="transmembrane region" description="Helical" evidence="31">
    <location>
        <begin position="2897"/>
        <end position="2915"/>
    </location>
</feature>
<evidence type="ECO:0000256" key="29">
    <source>
        <dbReference type="SAM" id="Coils"/>
    </source>
</evidence>
<evidence type="ECO:0000256" key="17">
    <source>
        <dbReference type="ARBA" id="ARBA00023054"/>
    </source>
</evidence>
<evidence type="ECO:0000256" key="2">
    <source>
        <dbReference type="ARBA" id="ARBA00004141"/>
    </source>
</evidence>
<dbReference type="InterPro" id="IPR001650">
    <property type="entry name" value="Helicase_C-like"/>
</dbReference>
<dbReference type="GO" id="GO:0003777">
    <property type="term" value="F:microtubule motor activity"/>
    <property type="evidence" value="ECO:0007669"/>
    <property type="project" value="InterPro"/>
</dbReference>
<feature type="domain" description="Helicase ATP-binding" evidence="35">
    <location>
        <begin position="242"/>
        <end position="417"/>
    </location>
</feature>
<evidence type="ECO:0000313" key="39">
    <source>
        <dbReference type="EMBL" id="TWW58058.1"/>
    </source>
</evidence>
<evidence type="ECO:0000256" key="7">
    <source>
        <dbReference type="ARBA" id="ARBA00012552"/>
    </source>
</evidence>
<dbReference type="GO" id="GO:0016787">
    <property type="term" value="F:hydrolase activity"/>
    <property type="evidence" value="ECO:0007669"/>
    <property type="project" value="UniProtKB-KW"/>
</dbReference>
<evidence type="ECO:0000256" key="9">
    <source>
        <dbReference type="ARBA" id="ARBA00022553"/>
    </source>
</evidence>
<keyword evidence="11" id="KW-0493">Microtubule</keyword>
<feature type="compositionally biased region" description="Basic and acidic residues" evidence="30">
    <location>
        <begin position="630"/>
        <end position="640"/>
    </location>
</feature>
<evidence type="ECO:0000256" key="16">
    <source>
        <dbReference type="ARBA" id="ARBA00022989"/>
    </source>
</evidence>
<dbReference type="EMBL" id="RHFK02000020">
    <property type="protein sequence ID" value="TWW58058.1"/>
    <property type="molecule type" value="Genomic_DNA"/>
</dbReference>
<evidence type="ECO:0000259" key="34">
    <source>
        <dbReference type="PROSITE" id="PS50261"/>
    </source>
</evidence>
<dbReference type="PROSITE" id="PS51194">
    <property type="entry name" value="HELICASE_CTER"/>
    <property type="match status" value="1"/>
</dbReference>
<dbReference type="FunFam" id="3.40.850.10:FF:000042">
    <property type="entry name" value="Kinesin family member 14"/>
    <property type="match status" value="1"/>
</dbReference>
<feature type="region of interest" description="Disordered" evidence="30">
    <location>
        <begin position="776"/>
        <end position="806"/>
    </location>
</feature>
<keyword evidence="18 31" id="KW-0472">Membrane</keyword>
<evidence type="ECO:0000256" key="27">
    <source>
        <dbReference type="PROSITE-ProRule" id="PRU00552"/>
    </source>
</evidence>
<dbReference type="SMART" id="SM00240">
    <property type="entry name" value="FHA"/>
    <property type="match status" value="1"/>
</dbReference>
<dbReference type="GO" id="GO:0005634">
    <property type="term" value="C:nucleus"/>
    <property type="evidence" value="ECO:0007669"/>
    <property type="project" value="UniProtKB-SubCell"/>
</dbReference>
<dbReference type="SMART" id="SM00129">
    <property type="entry name" value="KISc"/>
    <property type="match status" value="1"/>
</dbReference>
<dbReference type="InterPro" id="IPR036961">
    <property type="entry name" value="Kinesin_motor_dom_sf"/>
</dbReference>
<dbReference type="PROSITE" id="PS51828">
    <property type="entry name" value="PTX_2"/>
    <property type="match status" value="1"/>
</dbReference>
<evidence type="ECO:0000313" key="40">
    <source>
        <dbReference type="Proteomes" id="UP000324091"/>
    </source>
</evidence>
<dbReference type="InterPro" id="IPR032405">
    <property type="entry name" value="Kinesin_assoc"/>
</dbReference>
<dbReference type="InterPro" id="IPR007529">
    <property type="entry name" value="Znf_HIT"/>
</dbReference>
<dbReference type="CDD" id="cd22707">
    <property type="entry name" value="FHA_KIF14"/>
    <property type="match status" value="1"/>
</dbReference>
<evidence type="ECO:0000256" key="31">
    <source>
        <dbReference type="SAM" id="Phobius"/>
    </source>
</evidence>
<evidence type="ECO:0000256" key="5">
    <source>
        <dbReference type="ARBA" id="ARBA00007343"/>
    </source>
</evidence>
<feature type="transmembrane region" description="Helical" evidence="31">
    <location>
        <begin position="2986"/>
        <end position="3019"/>
    </location>
</feature>
<feature type="transmembrane region" description="Helical" evidence="31">
    <location>
        <begin position="2831"/>
        <end position="2849"/>
    </location>
</feature>
<evidence type="ECO:0000256" key="13">
    <source>
        <dbReference type="ARBA" id="ARBA00022801"/>
    </source>
</evidence>
<dbReference type="FunFam" id="2.60.200.20:FF:000020">
    <property type="entry name" value="Kinesin family member 14"/>
    <property type="match status" value="1"/>
</dbReference>
<dbReference type="PROSITE" id="PS50067">
    <property type="entry name" value="KINESIN_MOTOR_2"/>
    <property type="match status" value="1"/>
</dbReference>
<dbReference type="GO" id="GO:0005819">
    <property type="term" value="C:spindle"/>
    <property type="evidence" value="ECO:0007669"/>
    <property type="project" value="UniProtKB-SubCell"/>
</dbReference>